<evidence type="ECO:0000313" key="7">
    <source>
        <dbReference type="EMBL" id="CAH2760507.1"/>
    </source>
</evidence>
<keyword evidence="2 5" id="KW-0812">Transmembrane</keyword>
<accession>A0AAU9VCL6</accession>
<dbReference type="InterPro" id="IPR002810">
    <property type="entry name" value="NfeD-like_C"/>
</dbReference>
<evidence type="ECO:0000256" key="4">
    <source>
        <dbReference type="ARBA" id="ARBA00023136"/>
    </source>
</evidence>
<dbReference type="EMBL" id="OW659477">
    <property type="protein sequence ID" value="CAH2760507.1"/>
    <property type="molecule type" value="Genomic_DNA"/>
</dbReference>
<dbReference type="Proteomes" id="UP001154095">
    <property type="component" value="Chromosome"/>
</dbReference>
<keyword evidence="4 5" id="KW-0472">Membrane</keyword>
<evidence type="ECO:0000313" key="8">
    <source>
        <dbReference type="EMBL" id="CAH2763798.1"/>
    </source>
</evidence>
<dbReference type="Proteomes" id="UP001154111">
    <property type="component" value="Chromosome"/>
</dbReference>
<evidence type="ECO:0000256" key="5">
    <source>
        <dbReference type="SAM" id="Phobius"/>
    </source>
</evidence>
<dbReference type="Pfam" id="PF01957">
    <property type="entry name" value="NfeD"/>
    <property type="match status" value="1"/>
</dbReference>
<dbReference type="EMBL" id="OW659496">
    <property type="protein sequence ID" value="CAH2763798.1"/>
    <property type="molecule type" value="Genomic_DNA"/>
</dbReference>
<dbReference type="GeneID" id="41397121"/>
<keyword evidence="3 5" id="KW-1133">Transmembrane helix</keyword>
<dbReference type="PANTHER" id="PTHR33507">
    <property type="entry name" value="INNER MEMBRANE PROTEIN YBBJ"/>
    <property type="match status" value="1"/>
</dbReference>
<dbReference type="GO" id="GO:0005886">
    <property type="term" value="C:plasma membrane"/>
    <property type="evidence" value="ECO:0007669"/>
    <property type="project" value="TreeGrafter"/>
</dbReference>
<dbReference type="AlphaFoldDB" id="A0AAU9VCL6"/>
<feature type="domain" description="NfeD-like C-terminal" evidence="6">
    <location>
        <begin position="84"/>
        <end position="142"/>
    </location>
</feature>
<evidence type="ECO:0000313" key="9">
    <source>
        <dbReference type="Proteomes" id="UP001154095"/>
    </source>
</evidence>
<dbReference type="SUPFAM" id="SSF141322">
    <property type="entry name" value="NfeD domain-like"/>
    <property type="match status" value="1"/>
</dbReference>
<feature type="transmembrane region" description="Helical" evidence="5">
    <location>
        <begin position="49"/>
        <end position="67"/>
    </location>
</feature>
<dbReference type="RefSeq" id="WP_003774412.1">
    <property type="nucleotide sequence ID" value="NZ_OW659477.1"/>
</dbReference>
<dbReference type="Gene3D" id="2.40.50.140">
    <property type="entry name" value="Nucleic acid-binding proteins"/>
    <property type="match status" value="1"/>
</dbReference>
<dbReference type="PANTHER" id="PTHR33507:SF3">
    <property type="entry name" value="INNER MEMBRANE PROTEIN YBBJ"/>
    <property type="match status" value="1"/>
</dbReference>
<feature type="transmembrane region" description="Helical" evidence="5">
    <location>
        <begin position="7"/>
        <end position="29"/>
    </location>
</feature>
<dbReference type="InterPro" id="IPR052165">
    <property type="entry name" value="Membrane_assoc_protease"/>
</dbReference>
<dbReference type="InterPro" id="IPR012340">
    <property type="entry name" value="NA-bd_OB-fold"/>
</dbReference>
<organism evidence="7 10">
    <name type="scientific">Erysipelothrix amsterdamensis</name>
    <dbReference type="NCBI Taxonomy" id="2929157"/>
    <lineage>
        <taxon>Bacteria</taxon>
        <taxon>Bacillati</taxon>
        <taxon>Bacillota</taxon>
        <taxon>Erysipelotrichia</taxon>
        <taxon>Erysipelotrichales</taxon>
        <taxon>Erysipelotrichaceae</taxon>
        <taxon>Erysipelothrix</taxon>
    </lineage>
</organism>
<gene>
    <name evidence="7" type="ORF">ERYAMS2_00141</name>
    <name evidence="8" type="ORF">ERYAMS_01699</name>
</gene>
<name>A0AAU9VCL6_9FIRM</name>
<reference evidence="7" key="1">
    <citation type="submission" date="2022-04" db="EMBL/GenBank/DDBJ databases">
        <authorList>
            <person name="Forde T."/>
        </authorList>
    </citation>
    <scope>NUCLEOTIDE SEQUENCE</scope>
    <source>
        <strain evidence="7">A18Y016a</strain>
        <strain evidence="8">A18Y020d</strain>
    </source>
</reference>
<comment type="subcellular location">
    <subcellularLocation>
        <location evidence="1">Membrane</location>
        <topology evidence="1">Multi-pass membrane protein</topology>
    </subcellularLocation>
</comment>
<keyword evidence="9" id="KW-1185">Reference proteome</keyword>
<evidence type="ECO:0000256" key="1">
    <source>
        <dbReference type="ARBA" id="ARBA00004141"/>
    </source>
</evidence>
<evidence type="ECO:0000259" key="6">
    <source>
        <dbReference type="Pfam" id="PF01957"/>
    </source>
</evidence>
<evidence type="ECO:0000313" key="10">
    <source>
        <dbReference type="Proteomes" id="UP001154111"/>
    </source>
</evidence>
<evidence type="ECO:0000256" key="3">
    <source>
        <dbReference type="ARBA" id="ARBA00022989"/>
    </source>
</evidence>
<evidence type="ECO:0000256" key="2">
    <source>
        <dbReference type="ARBA" id="ARBA00022692"/>
    </source>
</evidence>
<protein>
    <submittedName>
        <fullName evidence="7">NfeD family protein</fullName>
    </submittedName>
</protein>
<sequence length="147" mass="16070">MTLTMDWVWLIVCLGMLVLEVITVGNLVSLWFSFGALAALGTTFLTDNVAVQLAVFAIVSVAALIMIRPMTKNLLRGNVVSTNADRLIGRQFILNEEINQDSWGKIKVHGEEWSATTADQSTISAHTRVEVIAIEGVKLIVKSVEEA</sequence>
<proteinExistence type="predicted"/>